<evidence type="ECO:0000256" key="1">
    <source>
        <dbReference type="SAM" id="Phobius"/>
    </source>
</evidence>
<feature type="signal peptide" evidence="2">
    <location>
        <begin position="1"/>
        <end position="33"/>
    </location>
</feature>
<keyword evidence="4" id="KW-1185">Reference proteome</keyword>
<keyword evidence="1" id="KW-0472">Membrane</keyword>
<dbReference type="AlphaFoldDB" id="A0AAV5V4R0"/>
<evidence type="ECO:0000256" key="2">
    <source>
        <dbReference type="SAM" id="SignalP"/>
    </source>
</evidence>
<feature type="non-terminal residue" evidence="3">
    <location>
        <position position="1"/>
    </location>
</feature>
<organism evidence="3 4">
    <name type="scientific">Pristionchus fissidentatus</name>
    <dbReference type="NCBI Taxonomy" id="1538716"/>
    <lineage>
        <taxon>Eukaryota</taxon>
        <taxon>Metazoa</taxon>
        <taxon>Ecdysozoa</taxon>
        <taxon>Nematoda</taxon>
        <taxon>Chromadorea</taxon>
        <taxon>Rhabditida</taxon>
        <taxon>Rhabditina</taxon>
        <taxon>Diplogasteromorpha</taxon>
        <taxon>Diplogasteroidea</taxon>
        <taxon>Neodiplogasteridae</taxon>
        <taxon>Pristionchus</taxon>
    </lineage>
</organism>
<feature type="transmembrane region" description="Helical" evidence="1">
    <location>
        <begin position="118"/>
        <end position="142"/>
    </location>
</feature>
<evidence type="ECO:0000313" key="4">
    <source>
        <dbReference type="Proteomes" id="UP001432322"/>
    </source>
</evidence>
<proteinExistence type="predicted"/>
<comment type="caution">
    <text evidence="3">The sequence shown here is derived from an EMBL/GenBank/DDBJ whole genome shotgun (WGS) entry which is preliminary data.</text>
</comment>
<keyword evidence="2" id="KW-0732">Signal</keyword>
<keyword evidence="1" id="KW-0812">Transmembrane</keyword>
<gene>
    <name evidence="3" type="ORF">PFISCL1PPCAC_5099</name>
</gene>
<feature type="chain" id="PRO_5043719626" evidence="2">
    <location>
        <begin position="34"/>
        <end position="146"/>
    </location>
</feature>
<evidence type="ECO:0000313" key="3">
    <source>
        <dbReference type="EMBL" id="GMT13802.1"/>
    </source>
</evidence>
<protein>
    <submittedName>
        <fullName evidence="3">Uncharacterized protein</fullName>
    </submittedName>
</protein>
<feature type="non-terminal residue" evidence="3">
    <location>
        <position position="146"/>
    </location>
</feature>
<reference evidence="3" key="1">
    <citation type="submission" date="2023-10" db="EMBL/GenBank/DDBJ databases">
        <title>Genome assembly of Pristionchus species.</title>
        <authorList>
            <person name="Yoshida K."/>
            <person name="Sommer R.J."/>
        </authorList>
    </citation>
    <scope>NUCLEOTIDE SEQUENCE</scope>
    <source>
        <strain evidence="3">RS5133</strain>
    </source>
</reference>
<name>A0AAV5V4R0_9BILA</name>
<keyword evidence="1" id="KW-1133">Transmembrane helix</keyword>
<accession>A0AAV5V4R0</accession>
<sequence length="146" mass="16160">SISGRTLRISALSRMWFFSALVLLIIFPSPITSCDSACCRQFINRACTANCDKIYENKGIVQCEGAYQLRVSGVDDKGVKHGPGKVDHAVCERRKLTAFLAMETIDLLRGEIKCDNTFFVVSMCVIGGILVIAGIIGLFFCIRFKR</sequence>
<dbReference type="Proteomes" id="UP001432322">
    <property type="component" value="Unassembled WGS sequence"/>
</dbReference>
<dbReference type="EMBL" id="BTSY01000002">
    <property type="protein sequence ID" value="GMT13802.1"/>
    <property type="molecule type" value="Genomic_DNA"/>
</dbReference>